<keyword evidence="2" id="KW-1185">Reference proteome</keyword>
<keyword evidence="1" id="KW-0547">Nucleotide-binding</keyword>
<reference evidence="1 2" key="1">
    <citation type="journal article" date="2018" name="Front. Plant Sci.">
        <title>Red Clover (Trifolium pratense) and Zigzag Clover (T. medium) - A Picture of Genomic Similarities and Differences.</title>
        <authorList>
            <person name="Dluhosova J."/>
            <person name="Istvanek J."/>
            <person name="Nedelnik J."/>
            <person name="Repkova J."/>
        </authorList>
    </citation>
    <scope>NUCLEOTIDE SEQUENCE [LARGE SCALE GENOMIC DNA]</scope>
    <source>
        <strain evidence="2">cv. 10/8</strain>
        <tissue evidence="1">Leaf</tissue>
    </source>
</reference>
<evidence type="ECO:0000313" key="1">
    <source>
        <dbReference type="EMBL" id="MCI09089.1"/>
    </source>
</evidence>
<evidence type="ECO:0000313" key="2">
    <source>
        <dbReference type="Proteomes" id="UP000265520"/>
    </source>
</evidence>
<keyword evidence="1" id="KW-0067">ATP-binding</keyword>
<sequence length="47" mass="5582">TLKIGEVLLSISRLFSGPERRHLLERFKDYVPAKYHSLYEQYVEGKD</sequence>
<keyword evidence="1" id="KW-0347">Helicase</keyword>
<comment type="caution">
    <text evidence="1">The sequence shown here is derived from an EMBL/GenBank/DDBJ whole genome shotgun (WGS) entry which is preliminary data.</text>
</comment>
<keyword evidence="1" id="KW-0378">Hydrolase</keyword>
<dbReference type="GO" id="GO:0004386">
    <property type="term" value="F:helicase activity"/>
    <property type="evidence" value="ECO:0007669"/>
    <property type="project" value="UniProtKB-KW"/>
</dbReference>
<dbReference type="Proteomes" id="UP000265520">
    <property type="component" value="Unassembled WGS sequence"/>
</dbReference>
<dbReference type="EMBL" id="LXQA010071354">
    <property type="protein sequence ID" value="MCI09089.1"/>
    <property type="molecule type" value="Genomic_DNA"/>
</dbReference>
<protein>
    <submittedName>
        <fullName evidence="1">Regulator of telomere elongation helicase 1-like</fullName>
    </submittedName>
</protein>
<dbReference type="AlphaFoldDB" id="A0A392PC74"/>
<feature type="non-terminal residue" evidence="1">
    <location>
        <position position="1"/>
    </location>
</feature>
<proteinExistence type="predicted"/>
<name>A0A392PC74_9FABA</name>
<organism evidence="1 2">
    <name type="scientific">Trifolium medium</name>
    <dbReference type="NCBI Taxonomy" id="97028"/>
    <lineage>
        <taxon>Eukaryota</taxon>
        <taxon>Viridiplantae</taxon>
        <taxon>Streptophyta</taxon>
        <taxon>Embryophyta</taxon>
        <taxon>Tracheophyta</taxon>
        <taxon>Spermatophyta</taxon>
        <taxon>Magnoliopsida</taxon>
        <taxon>eudicotyledons</taxon>
        <taxon>Gunneridae</taxon>
        <taxon>Pentapetalae</taxon>
        <taxon>rosids</taxon>
        <taxon>fabids</taxon>
        <taxon>Fabales</taxon>
        <taxon>Fabaceae</taxon>
        <taxon>Papilionoideae</taxon>
        <taxon>50 kb inversion clade</taxon>
        <taxon>NPAAA clade</taxon>
        <taxon>Hologalegina</taxon>
        <taxon>IRL clade</taxon>
        <taxon>Trifolieae</taxon>
        <taxon>Trifolium</taxon>
    </lineage>
</organism>
<dbReference type="Gene3D" id="1.20.1160.20">
    <property type="match status" value="1"/>
</dbReference>
<accession>A0A392PC74</accession>